<dbReference type="Proteomes" id="UP000178880">
    <property type="component" value="Unassembled WGS sequence"/>
</dbReference>
<dbReference type="AlphaFoldDB" id="A0A1G2CE16"/>
<comment type="caution">
    <text evidence="1">The sequence shown here is derived from an EMBL/GenBank/DDBJ whole genome shotgun (WGS) entry which is preliminary data.</text>
</comment>
<dbReference type="STRING" id="1798650.A2945_03140"/>
<name>A0A1G2CE16_9BACT</name>
<evidence type="ECO:0000313" key="1">
    <source>
        <dbReference type="EMBL" id="OGY99614.1"/>
    </source>
</evidence>
<organism evidence="1 2">
    <name type="scientific">Candidatus Liptonbacteria bacterium RIFCSPLOWO2_01_FULL_52_25</name>
    <dbReference type="NCBI Taxonomy" id="1798650"/>
    <lineage>
        <taxon>Bacteria</taxon>
        <taxon>Candidatus Liptoniibacteriota</taxon>
    </lineage>
</organism>
<proteinExistence type="predicted"/>
<evidence type="ECO:0000313" key="2">
    <source>
        <dbReference type="Proteomes" id="UP000178880"/>
    </source>
</evidence>
<reference evidence="1 2" key="1">
    <citation type="journal article" date="2016" name="Nat. Commun.">
        <title>Thousands of microbial genomes shed light on interconnected biogeochemical processes in an aquifer system.</title>
        <authorList>
            <person name="Anantharaman K."/>
            <person name="Brown C.T."/>
            <person name="Hug L.A."/>
            <person name="Sharon I."/>
            <person name="Castelle C.J."/>
            <person name="Probst A.J."/>
            <person name="Thomas B.C."/>
            <person name="Singh A."/>
            <person name="Wilkins M.J."/>
            <person name="Karaoz U."/>
            <person name="Brodie E.L."/>
            <person name="Williams K.H."/>
            <person name="Hubbard S.S."/>
            <person name="Banfield J.F."/>
        </authorList>
    </citation>
    <scope>NUCLEOTIDE SEQUENCE [LARGE SCALE GENOMIC DNA]</scope>
</reference>
<protein>
    <submittedName>
        <fullName evidence="1">Uncharacterized protein</fullName>
    </submittedName>
</protein>
<dbReference type="EMBL" id="MHLA01000014">
    <property type="protein sequence ID" value="OGY99614.1"/>
    <property type="molecule type" value="Genomic_DNA"/>
</dbReference>
<gene>
    <name evidence="1" type="ORF">A2945_03140</name>
</gene>
<sequence length="192" mass="21952">MGFCVSEEGVNNSFLAVAEYNQMQQQAVACRLKRNKREEIPMKMHLQWQPANASGDFNVVKALWGEILSKLSYTPRICMLTGEKSSAAWHVVLEGPYFFELVDFSDEALSLMQDRFQPSYACRYVGRDTKAYSDLNLLISAMDNRIRVMRSAIDKLKKTRSLPCLGRKEIAEVRQSLEKAIRSPRRGRPLTP</sequence>
<accession>A0A1G2CE16</accession>